<protein>
    <submittedName>
        <fullName evidence="1">Capsular polysaccharide export protein</fullName>
    </submittedName>
</protein>
<proteinExistence type="predicted"/>
<accession>A0A1W1YSC2</accession>
<dbReference type="GO" id="GO:0000271">
    <property type="term" value="P:polysaccharide biosynthetic process"/>
    <property type="evidence" value="ECO:0007669"/>
    <property type="project" value="InterPro"/>
</dbReference>
<dbReference type="Gene3D" id="3.40.50.12580">
    <property type="match status" value="1"/>
</dbReference>
<dbReference type="InterPro" id="IPR043148">
    <property type="entry name" value="TagF_C"/>
</dbReference>
<dbReference type="CDD" id="cd16438">
    <property type="entry name" value="beta_Kdo_transferase_KpsS_like"/>
    <property type="match status" value="1"/>
</dbReference>
<dbReference type="InterPro" id="IPR007833">
    <property type="entry name" value="Capsule_polysaccharide_synth"/>
</dbReference>
<dbReference type="EMBL" id="FWXI01000002">
    <property type="protein sequence ID" value="SMC39026.1"/>
    <property type="molecule type" value="Genomic_DNA"/>
</dbReference>
<dbReference type="Proteomes" id="UP000192738">
    <property type="component" value="Unassembled WGS sequence"/>
</dbReference>
<name>A0A1W1YSC2_9FIRM</name>
<dbReference type="GO" id="GO:0015774">
    <property type="term" value="P:polysaccharide transport"/>
    <property type="evidence" value="ECO:0007669"/>
    <property type="project" value="InterPro"/>
</dbReference>
<gene>
    <name evidence="1" type="ORF">SAMN04488500_102142</name>
</gene>
<sequence>MICIARFDKRILFISLNGHQRRYFRTLGNYLKDSNQIYHVDYSSSTIMDILTQPSLESLPTEIGIKEQDIEEIISFLLIKGKYRNFGLIRRFLHSKQVLEAQAYGALKFFHKYINEHSIDLVCVWNGTLIPLAAATKIAKNLGKKTLFFENGYLPNTTTVDPQGVNYANSLVGKPRSFYDEIEIEPEKLRQLYEARPAIRALKAKWYHKLVKNKTQGQVEDIQLPAKYIFVPFQVHDDTQVLLNSSNVKTMAELLDYVVPAVEQYNIEANDSIELVVKEHPSDFGRINYEELRQKYAKRNVIFLRYFPTPQLINSSAGILTINSSVGIEALVQHKPVITMGKAFYNVPGLTVHAAEPAKLSTVLSVVNQQPDDRLIDKFLYYLRYYYLAEGSWRQPDASHLQSVKTKVAALLAEGTSKNVPLS</sequence>
<organism evidence="1 2">
    <name type="scientific">Sporomusa malonica</name>
    <dbReference type="NCBI Taxonomy" id="112901"/>
    <lineage>
        <taxon>Bacteria</taxon>
        <taxon>Bacillati</taxon>
        <taxon>Bacillota</taxon>
        <taxon>Negativicutes</taxon>
        <taxon>Selenomonadales</taxon>
        <taxon>Sporomusaceae</taxon>
        <taxon>Sporomusa</taxon>
    </lineage>
</organism>
<dbReference type="SUPFAM" id="SSF53756">
    <property type="entry name" value="UDP-Glycosyltransferase/glycogen phosphorylase"/>
    <property type="match status" value="1"/>
</dbReference>
<dbReference type="Pfam" id="PF05159">
    <property type="entry name" value="Capsule_synth"/>
    <property type="match status" value="1"/>
</dbReference>
<evidence type="ECO:0000313" key="1">
    <source>
        <dbReference type="EMBL" id="SMC39026.1"/>
    </source>
</evidence>
<keyword evidence="2" id="KW-1185">Reference proteome</keyword>
<evidence type="ECO:0000313" key="2">
    <source>
        <dbReference type="Proteomes" id="UP000192738"/>
    </source>
</evidence>
<dbReference type="STRING" id="112901.SAMN04488500_102142"/>
<dbReference type="AlphaFoldDB" id="A0A1W1YSC2"/>
<reference evidence="1 2" key="1">
    <citation type="submission" date="2017-04" db="EMBL/GenBank/DDBJ databases">
        <authorList>
            <person name="Afonso C.L."/>
            <person name="Miller P.J."/>
            <person name="Scott M.A."/>
            <person name="Spackman E."/>
            <person name="Goraichik I."/>
            <person name="Dimitrov K.M."/>
            <person name="Suarez D.L."/>
            <person name="Swayne D.E."/>
        </authorList>
    </citation>
    <scope>NUCLEOTIDE SEQUENCE [LARGE SCALE GENOMIC DNA]</scope>
    <source>
        <strain evidence="1 2">DSM 5090</strain>
    </source>
</reference>